<dbReference type="InterPro" id="IPR036390">
    <property type="entry name" value="WH_DNA-bd_sf"/>
</dbReference>
<dbReference type="FunFam" id="1.10.10.10:FF:000237">
    <property type="entry name" value="DNA-directed RNA polymerase III subunit RPC6"/>
    <property type="match status" value="1"/>
</dbReference>
<proteinExistence type="inferred from homology"/>
<keyword evidence="9" id="KW-1185">Reference proteome</keyword>
<dbReference type="Proteomes" id="UP000789390">
    <property type="component" value="Unassembled WGS sequence"/>
</dbReference>
<dbReference type="InterPro" id="IPR007832">
    <property type="entry name" value="RNA_pol_Rpc34"/>
</dbReference>
<comment type="similarity">
    <text evidence="2 7">Belongs to the eukaryotic RPC34/RPC39 RNA polymerase subunit family.</text>
</comment>
<evidence type="ECO:0000256" key="3">
    <source>
        <dbReference type="ARBA" id="ARBA00022478"/>
    </source>
</evidence>
<dbReference type="InterPro" id="IPR016049">
    <property type="entry name" value="RNA_pol_Rpc34-like"/>
</dbReference>
<name>A0A8J2WMQ1_9CRUS</name>
<evidence type="ECO:0000313" key="8">
    <source>
        <dbReference type="EMBL" id="CAH0108922.1"/>
    </source>
</evidence>
<dbReference type="GO" id="GO:0005654">
    <property type="term" value="C:nucleoplasm"/>
    <property type="evidence" value="ECO:0007669"/>
    <property type="project" value="UniProtKB-ARBA"/>
</dbReference>
<dbReference type="EMBL" id="CAKKLH010000289">
    <property type="protein sequence ID" value="CAH0108922.1"/>
    <property type="molecule type" value="Genomic_DNA"/>
</dbReference>
<organism evidence="8 9">
    <name type="scientific">Daphnia galeata</name>
    <dbReference type="NCBI Taxonomy" id="27404"/>
    <lineage>
        <taxon>Eukaryota</taxon>
        <taxon>Metazoa</taxon>
        <taxon>Ecdysozoa</taxon>
        <taxon>Arthropoda</taxon>
        <taxon>Crustacea</taxon>
        <taxon>Branchiopoda</taxon>
        <taxon>Diplostraca</taxon>
        <taxon>Cladocera</taxon>
        <taxon>Anomopoda</taxon>
        <taxon>Daphniidae</taxon>
        <taxon>Daphnia</taxon>
    </lineage>
</organism>
<evidence type="ECO:0000256" key="7">
    <source>
        <dbReference type="PIRNR" id="PIRNR028763"/>
    </source>
</evidence>
<dbReference type="PANTHER" id="PTHR12780">
    <property type="entry name" value="RNA POLYMERASE III DNA DIRECTED , 39KD SUBUNIT-RELATED"/>
    <property type="match status" value="1"/>
</dbReference>
<keyword evidence="4 7" id="KW-0804">Transcription</keyword>
<dbReference type="GO" id="GO:0005737">
    <property type="term" value="C:cytoplasm"/>
    <property type="evidence" value="ECO:0007669"/>
    <property type="project" value="UniProtKB-ARBA"/>
</dbReference>
<evidence type="ECO:0000313" key="9">
    <source>
        <dbReference type="Proteomes" id="UP000789390"/>
    </source>
</evidence>
<keyword evidence="3 7" id="KW-0240">DNA-directed RNA polymerase</keyword>
<dbReference type="GO" id="GO:0005666">
    <property type="term" value="C:RNA polymerase III complex"/>
    <property type="evidence" value="ECO:0007669"/>
    <property type="project" value="UniProtKB-UniRule"/>
</dbReference>
<dbReference type="InterPro" id="IPR036388">
    <property type="entry name" value="WH-like_DNA-bd_sf"/>
</dbReference>
<dbReference type="GO" id="GO:0006383">
    <property type="term" value="P:transcription by RNA polymerase III"/>
    <property type="evidence" value="ECO:0007669"/>
    <property type="project" value="UniProtKB-UniRule"/>
</dbReference>
<protein>
    <recommendedName>
        <fullName evidence="7">DNA-directed RNA polymerase III subunit RPC6</fullName>
        <shortName evidence="7">RNA polymerase III subunit C6</shortName>
    </recommendedName>
</protein>
<reference evidence="8" key="1">
    <citation type="submission" date="2021-11" db="EMBL/GenBank/DDBJ databases">
        <authorList>
            <person name="Schell T."/>
        </authorList>
    </citation>
    <scope>NUCLEOTIDE SEQUENCE</scope>
    <source>
        <strain evidence="8">M5</strain>
    </source>
</reference>
<dbReference type="Pfam" id="PF05158">
    <property type="entry name" value="RNA_pol_Rpc34"/>
    <property type="match status" value="1"/>
</dbReference>
<dbReference type="AlphaFoldDB" id="A0A8J2WMQ1"/>
<dbReference type="SUPFAM" id="SSF46785">
    <property type="entry name" value="Winged helix' DNA-binding domain"/>
    <property type="match status" value="2"/>
</dbReference>
<evidence type="ECO:0000256" key="4">
    <source>
        <dbReference type="ARBA" id="ARBA00023163"/>
    </source>
</evidence>
<comment type="subcellular location">
    <subcellularLocation>
        <location evidence="1 7">Nucleus</location>
    </subcellularLocation>
</comment>
<sequence>MAGLAAVNIKKEKIDEPRPSVSTVNDDGRSEAEIEARMLELLHQFPKGISNQILDTDMPTVDKQIKVTILNKLMSKEKVSMFKAAGTQELFWCLKSHPTSRIKGADNEERVVLGLIEEAGNKGIWTKDIRIKSSLSQATLNKVLKALEGKKVIKSVSSVSAAKKKVYMLFNLQPDRSITGGSWYSDNEFESELVDLLNHQCYRMLLQKAEVAKQKQNDGPFTVRNSSFLSSKEICQVISDLKIVKFNLTVEDIETILDTLVFEGKVEKSTTSDGNCDGQVKTYRTVEKPVSSASIVRMPCGVCPVMKKCGNVGAIQPKDCNYYGEWDD</sequence>
<evidence type="ECO:0000256" key="2">
    <source>
        <dbReference type="ARBA" id="ARBA00011038"/>
    </source>
</evidence>
<evidence type="ECO:0000256" key="5">
    <source>
        <dbReference type="ARBA" id="ARBA00023242"/>
    </source>
</evidence>
<dbReference type="OrthoDB" id="613763at2759"/>
<keyword evidence="5 7" id="KW-0539">Nucleus</keyword>
<evidence type="ECO:0000256" key="1">
    <source>
        <dbReference type="ARBA" id="ARBA00004123"/>
    </source>
</evidence>
<dbReference type="FunFam" id="1.10.10.10:FF:000116">
    <property type="entry name" value="DNA-directed RNA polymerase III subunit RPC6"/>
    <property type="match status" value="1"/>
</dbReference>
<evidence type="ECO:0000256" key="6">
    <source>
        <dbReference type="ARBA" id="ARBA00055148"/>
    </source>
</evidence>
<gene>
    <name evidence="8" type="ORF">DGAL_LOCUS12379</name>
</gene>
<comment type="caution">
    <text evidence="8">The sequence shown here is derived from an EMBL/GenBank/DDBJ whole genome shotgun (WGS) entry which is preliminary data.</text>
</comment>
<dbReference type="Gene3D" id="1.10.10.10">
    <property type="entry name" value="Winged helix-like DNA-binding domain superfamily/Winged helix DNA-binding domain"/>
    <property type="match status" value="2"/>
</dbReference>
<accession>A0A8J2WMQ1</accession>
<dbReference type="PIRSF" id="PIRSF028763">
    <property type="entry name" value="RNA_pol_Rpc34"/>
    <property type="match status" value="1"/>
</dbReference>
<comment type="function">
    <text evidence="6 7">DNA-dependent RNA polymerase catalyzes the transcription of DNA into RNA using the four ribonucleoside triphosphates as substrates. Specific peripheric component of RNA polymerase III which synthesizes small RNAs, such as 5S rRNA and tRNAs.</text>
</comment>